<dbReference type="InterPro" id="IPR014194">
    <property type="entry name" value="Spore_III_AE"/>
</dbReference>
<gene>
    <name evidence="2" type="ORF">SAMN05660462_00169</name>
</gene>
<reference evidence="2 3" key="1">
    <citation type="submission" date="2016-10" db="EMBL/GenBank/DDBJ databases">
        <authorList>
            <person name="de Groot N.N."/>
        </authorList>
    </citation>
    <scope>NUCLEOTIDE SEQUENCE [LARGE SCALE GENOMIC DNA]</scope>
    <source>
        <strain evidence="2 3">DSM 21650</strain>
    </source>
</reference>
<feature type="transmembrane region" description="Helical" evidence="1">
    <location>
        <begin position="243"/>
        <end position="264"/>
    </location>
</feature>
<dbReference type="AlphaFoldDB" id="A0A1H3K9M4"/>
<feature type="transmembrane region" description="Helical" evidence="1">
    <location>
        <begin position="284"/>
        <end position="306"/>
    </location>
</feature>
<dbReference type="EMBL" id="FNQE01000001">
    <property type="protein sequence ID" value="SDY48278.1"/>
    <property type="molecule type" value="Genomic_DNA"/>
</dbReference>
<dbReference type="RefSeq" id="WP_091725907.1">
    <property type="nucleotide sequence ID" value="NZ_FNQE01000001.1"/>
</dbReference>
<evidence type="ECO:0000313" key="2">
    <source>
        <dbReference type="EMBL" id="SDY48278.1"/>
    </source>
</evidence>
<evidence type="ECO:0000313" key="3">
    <source>
        <dbReference type="Proteomes" id="UP000198625"/>
    </source>
</evidence>
<dbReference type="STRING" id="415015.SAMN05660462_00169"/>
<dbReference type="Proteomes" id="UP000198625">
    <property type="component" value="Unassembled WGS sequence"/>
</dbReference>
<name>A0A1H3K9M4_9FIRM</name>
<feature type="transmembrane region" description="Helical" evidence="1">
    <location>
        <begin position="165"/>
        <end position="184"/>
    </location>
</feature>
<keyword evidence="1" id="KW-1133">Transmembrane helix</keyword>
<keyword evidence="1" id="KW-0812">Transmembrane</keyword>
<proteinExistence type="predicted"/>
<accession>A0A1H3K9M4</accession>
<dbReference type="OrthoDB" id="1706761at2"/>
<feature type="transmembrane region" description="Helical" evidence="1">
    <location>
        <begin position="134"/>
        <end position="159"/>
    </location>
</feature>
<feature type="transmembrane region" description="Helical" evidence="1">
    <location>
        <begin position="363"/>
        <end position="386"/>
    </location>
</feature>
<evidence type="ECO:0000256" key="1">
    <source>
        <dbReference type="SAM" id="Phobius"/>
    </source>
</evidence>
<dbReference type="Pfam" id="PF09546">
    <property type="entry name" value="Spore_III_AE"/>
    <property type="match status" value="1"/>
</dbReference>
<keyword evidence="3" id="KW-1185">Reference proteome</keyword>
<keyword evidence="1" id="KW-0472">Membrane</keyword>
<organism evidence="2 3">
    <name type="scientific">Proteiniborus ethanoligenes</name>
    <dbReference type="NCBI Taxonomy" id="415015"/>
    <lineage>
        <taxon>Bacteria</taxon>
        <taxon>Bacillati</taxon>
        <taxon>Bacillota</taxon>
        <taxon>Clostridia</taxon>
        <taxon>Eubacteriales</taxon>
        <taxon>Proteiniborus</taxon>
    </lineage>
</organism>
<feature type="transmembrane region" description="Helical" evidence="1">
    <location>
        <begin position="318"/>
        <end position="343"/>
    </location>
</feature>
<protein>
    <submittedName>
        <fullName evidence="2">Stage III sporulation protein AE</fullName>
    </submittedName>
</protein>
<sequence length="394" mass="42754">MKKKIVSLVLLILMVLLLPNKAITEDDNSLSLEGLIQKQLESLNVDQLENLVNDISSNTEEMFFKIDFSKVITSLIKGEKVFDEEKIITGIFKLIFREVVANSELLAKLLILSIICSVLTNLQSAFEKDTVGEIAFYVCYIILISLSIKSFVIAMQITWNAINNMVILMQTLLPILLVLLVAVGGITSSSLFKPIILGTLSIISTLIRDGILPLVLYSTIIGIICKISSRIQITKISSLIRQISVGIMGISLTIFIGIISIQGATASKVDGVTIRTAKFAVDKFVPIVGKFLSDIMETVVGCSVVLKNAVGAIGMISLFLICIIPIIKILSLILIYKIAGALIEPMTNSRIVDCLSEISKSLVMLLAIVTSVGVMFFIAVTIIIGAGNATAMLR</sequence>
<dbReference type="NCBIfam" id="TIGR02829">
    <property type="entry name" value="spore_III_AE"/>
    <property type="match status" value="1"/>
</dbReference>